<dbReference type="InterPro" id="IPR007094">
    <property type="entry name" value="RNA-dir_pol_PSvirus"/>
</dbReference>
<dbReference type="GO" id="GO:0003968">
    <property type="term" value="F:RNA-directed RNA polymerase activity"/>
    <property type="evidence" value="ECO:0007669"/>
    <property type="project" value="UniProtKB-KW"/>
</dbReference>
<evidence type="ECO:0000256" key="2">
    <source>
        <dbReference type="ARBA" id="ARBA00022679"/>
    </source>
</evidence>
<dbReference type="InterPro" id="IPR043128">
    <property type="entry name" value="Rev_trsase/Diguanyl_cyclase"/>
</dbReference>
<dbReference type="GO" id="GO:0000166">
    <property type="term" value="F:nucleotide binding"/>
    <property type="evidence" value="ECO:0007669"/>
    <property type="project" value="UniProtKB-KW"/>
</dbReference>
<reference evidence="7" key="1">
    <citation type="submission" date="2016-07" db="EMBL/GenBank/DDBJ databases">
        <title>Virus-derived genomes from vegetable crops in Dominican Republic.</title>
        <authorList>
            <person name="de Oliveira A.S."/>
            <person name="Almeida M.M.S."/>
            <person name="Melo F.L."/>
            <person name="Resende R.O."/>
        </authorList>
    </citation>
    <scope>NUCLEOTIDE SEQUENCE</scope>
    <source>
        <strain evidence="7">DR</strain>
    </source>
</reference>
<keyword evidence="1 7" id="KW-0696">RNA-directed RNA polymerase</keyword>
<name>A0A286QXS5_9VIRU</name>
<organism evidence="7">
    <name type="scientific">Pepper cryptic virus 2</name>
    <dbReference type="NCBI Taxonomy" id="1050903"/>
    <lineage>
        <taxon>Viruses</taxon>
        <taxon>Riboviria</taxon>
        <taxon>Orthornavirae</taxon>
        <taxon>Pisuviricota</taxon>
        <taxon>Duplopiviricetes</taxon>
        <taxon>Durnavirales</taxon>
        <taxon>Partitiviridae</taxon>
        <taxon>Deltapartitivirus</taxon>
        <taxon>Deltapartitivirus duocapsici</taxon>
    </lineage>
</organism>
<dbReference type="Pfam" id="PF00680">
    <property type="entry name" value="RdRP_1"/>
    <property type="match status" value="1"/>
</dbReference>
<evidence type="ECO:0000259" key="6">
    <source>
        <dbReference type="PROSITE" id="PS50507"/>
    </source>
</evidence>
<evidence type="ECO:0000256" key="4">
    <source>
        <dbReference type="ARBA" id="ARBA00022741"/>
    </source>
</evidence>
<protein>
    <submittedName>
        <fullName evidence="7">Putative RNA-dependent RNA polymerase</fullName>
    </submittedName>
</protein>
<proteinExistence type="predicted"/>
<accession>A0A286QXS5</accession>
<dbReference type="EMBL" id="KX525268">
    <property type="protein sequence ID" value="ASU87378.1"/>
    <property type="molecule type" value="Genomic_RNA"/>
</dbReference>
<dbReference type="InterPro" id="IPR001205">
    <property type="entry name" value="RNA-dir_pol_C"/>
</dbReference>
<dbReference type="SUPFAM" id="SSF56672">
    <property type="entry name" value="DNA/RNA polymerases"/>
    <property type="match status" value="1"/>
</dbReference>
<sequence>MAIYRMLNGYVFTTFGNDLEKLDQRHIHRIRREEATTYRDEFALKELMDLNPILYEQFLEGWSRSYYEGSKHLQAIIQYGIPDPHPDLIDKEIYNKAGYVVLESLGSLPRVRAFDVLTELDSVHYEQSSSAGYDYHGPKGPIQGENHIRAITRAKATLWSAIKDEGEGIEHVIRSSVPDVGYTRTQLTDLYEKTKIRGVWGRAFHYILLEGTIANPLLNVFKRGGTFYHIGENPQYSVPDILSQVSECCKYLVAIDWSNFDATVARFEINMAFDLIKTLIMFPNIETELCFEICRQLFIHKKIAAPDGNIYWSHKGIPSGSYFTSIIGSIVNRLRVEYIFRKAYGVGPKMCYTQGDDSLIGVDFRVDPDRLSEIAAPLNWKLNPAKTDVSLYPENVTFLGRTMYGGINQRDLKRCLRLLIFPEFPVPSGEISAYRAVSIAQDAGGTSEVLNSIAKRLRRQYGVAEEHTVPKHFKLYVP</sequence>
<dbReference type="Gene3D" id="3.30.70.270">
    <property type="match status" value="1"/>
</dbReference>
<evidence type="ECO:0000313" key="7">
    <source>
        <dbReference type="EMBL" id="ASU87378.1"/>
    </source>
</evidence>
<dbReference type="GO" id="GO:0039694">
    <property type="term" value="P:viral RNA genome replication"/>
    <property type="evidence" value="ECO:0007669"/>
    <property type="project" value="InterPro"/>
</dbReference>
<feature type="domain" description="RdRp catalytic" evidence="6">
    <location>
        <begin position="250"/>
        <end position="370"/>
    </location>
</feature>
<keyword evidence="4" id="KW-0547">Nucleotide-binding</keyword>
<dbReference type="InterPro" id="IPR043502">
    <property type="entry name" value="DNA/RNA_pol_sf"/>
</dbReference>
<evidence type="ECO:0000256" key="3">
    <source>
        <dbReference type="ARBA" id="ARBA00022695"/>
    </source>
</evidence>
<dbReference type="PROSITE" id="PS50507">
    <property type="entry name" value="RDRP_SSRNA_POS"/>
    <property type="match status" value="1"/>
</dbReference>
<evidence type="ECO:0000256" key="1">
    <source>
        <dbReference type="ARBA" id="ARBA00022484"/>
    </source>
</evidence>
<evidence type="ECO:0000256" key="5">
    <source>
        <dbReference type="ARBA" id="ARBA00022953"/>
    </source>
</evidence>
<keyword evidence="2" id="KW-0808">Transferase</keyword>
<keyword evidence="3" id="KW-0548">Nucleotidyltransferase</keyword>
<dbReference type="GO" id="GO:0006351">
    <property type="term" value="P:DNA-templated transcription"/>
    <property type="evidence" value="ECO:0007669"/>
    <property type="project" value="InterPro"/>
</dbReference>
<keyword evidence="5" id="KW-0693">Viral RNA replication</keyword>
<dbReference type="GO" id="GO:0003723">
    <property type="term" value="F:RNA binding"/>
    <property type="evidence" value="ECO:0007669"/>
    <property type="project" value="InterPro"/>
</dbReference>